<protein>
    <recommendedName>
        <fullName evidence="4">Efflux transporter periplasmic adaptor subunit</fullName>
    </recommendedName>
</protein>
<reference evidence="2 3" key="1">
    <citation type="submission" date="2016-05" db="EMBL/GenBank/DDBJ databases">
        <title>Compelete Genome Sequence of Bacteriochlorophyll-Synthesizing Bacterium Porphyrobacter neustonensis DSM 9434.</title>
        <authorList>
            <person name="Shi X.-L."/>
            <person name="Wu Y.-H."/>
            <person name="Cheng H."/>
            <person name="Xu L."/>
            <person name="Zhang X.-Q."/>
            <person name="Wang C.-S."/>
            <person name="Xu X.-W."/>
        </authorList>
    </citation>
    <scope>NUCLEOTIDE SEQUENCE [LARGE SCALE GENOMIC DNA]</scope>
    <source>
        <strain evidence="2 3">DSM 9434</strain>
    </source>
</reference>
<feature type="compositionally biased region" description="Polar residues" evidence="1">
    <location>
        <begin position="41"/>
        <end position="54"/>
    </location>
</feature>
<evidence type="ECO:0000256" key="1">
    <source>
        <dbReference type="SAM" id="MobiDB-lite"/>
    </source>
</evidence>
<dbReference type="STRING" id="1112.A9D12_00470"/>
<dbReference type="EMBL" id="CP016033">
    <property type="protein sequence ID" value="ANK11673.1"/>
    <property type="molecule type" value="Genomic_DNA"/>
</dbReference>
<accession>A0A192CZJ3</accession>
<keyword evidence="3" id="KW-1185">Reference proteome</keyword>
<evidence type="ECO:0000313" key="2">
    <source>
        <dbReference type="EMBL" id="ANK11673.1"/>
    </source>
</evidence>
<dbReference type="AlphaFoldDB" id="A0A192CZJ3"/>
<dbReference type="Proteomes" id="UP000078263">
    <property type="component" value="Chromosome"/>
</dbReference>
<name>A0A192CZJ3_9SPHN</name>
<proteinExistence type="predicted"/>
<sequence>MSGRTRRLAVIALALALLVGAWLGLRYLDWQVSDAARSEPQRSAQSSHLHNSDPSRLAGTGINC</sequence>
<gene>
    <name evidence="2" type="ORF">A9D12_00470</name>
</gene>
<dbReference type="RefSeq" id="WP_068348588.1">
    <property type="nucleotide sequence ID" value="NZ_CP016033.1"/>
</dbReference>
<evidence type="ECO:0008006" key="4">
    <source>
        <dbReference type="Google" id="ProtNLM"/>
    </source>
</evidence>
<evidence type="ECO:0000313" key="3">
    <source>
        <dbReference type="Proteomes" id="UP000078263"/>
    </source>
</evidence>
<feature type="region of interest" description="Disordered" evidence="1">
    <location>
        <begin position="39"/>
        <end position="64"/>
    </location>
</feature>
<organism evidence="2 3">
    <name type="scientific">Erythrobacter neustonensis</name>
    <dbReference type="NCBI Taxonomy" id="1112"/>
    <lineage>
        <taxon>Bacteria</taxon>
        <taxon>Pseudomonadati</taxon>
        <taxon>Pseudomonadota</taxon>
        <taxon>Alphaproteobacteria</taxon>
        <taxon>Sphingomonadales</taxon>
        <taxon>Erythrobacteraceae</taxon>
        <taxon>Erythrobacter/Porphyrobacter group</taxon>
        <taxon>Erythrobacter</taxon>
    </lineage>
</organism>
<dbReference type="KEGG" id="pns:A9D12_00470"/>